<name>A0A183PVZ0_9TREM</name>
<keyword evidence="2" id="KW-1185">Reference proteome</keyword>
<evidence type="ECO:0000313" key="1">
    <source>
        <dbReference type="EMBL" id="VDP77333.1"/>
    </source>
</evidence>
<protein>
    <submittedName>
        <fullName evidence="1">Uncharacterized protein</fullName>
    </submittedName>
</protein>
<dbReference type="EMBL" id="UZAL01040638">
    <property type="protein sequence ID" value="VDP77333.1"/>
    <property type="molecule type" value="Genomic_DNA"/>
</dbReference>
<organism evidence="1 2">
    <name type="scientific">Schistosoma mattheei</name>
    <dbReference type="NCBI Taxonomy" id="31246"/>
    <lineage>
        <taxon>Eukaryota</taxon>
        <taxon>Metazoa</taxon>
        <taxon>Spiralia</taxon>
        <taxon>Lophotrochozoa</taxon>
        <taxon>Platyhelminthes</taxon>
        <taxon>Trematoda</taxon>
        <taxon>Digenea</taxon>
        <taxon>Strigeidida</taxon>
        <taxon>Schistosomatoidea</taxon>
        <taxon>Schistosomatidae</taxon>
        <taxon>Schistosoma</taxon>
    </lineage>
</organism>
<evidence type="ECO:0000313" key="2">
    <source>
        <dbReference type="Proteomes" id="UP000269396"/>
    </source>
</evidence>
<reference evidence="1 2" key="1">
    <citation type="submission" date="2018-11" db="EMBL/GenBank/DDBJ databases">
        <authorList>
            <consortium name="Pathogen Informatics"/>
        </authorList>
    </citation>
    <scope>NUCLEOTIDE SEQUENCE [LARGE SCALE GENOMIC DNA]</scope>
    <source>
        <strain>Denwood</strain>
        <strain evidence="2">Zambia</strain>
    </source>
</reference>
<gene>
    <name evidence="1" type="ORF">SMTD_LOCUS18526</name>
</gene>
<dbReference type="STRING" id="31246.A0A183PVZ0"/>
<dbReference type="AlphaFoldDB" id="A0A183PVZ0"/>
<accession>A0A183PVZ0</accession>
<sequence length="179" mass="20533">MCQWKLNYYKEISCDKDVFLLHLVILNNLLISKALPSNRFCEYGLEVYANEPSEGDTYTHMCQYLIHYEYPSNWSNNCIPRLTTAGADAGPSPVAHQFWHSNERTNNNTRNGNLPKYLSATFNEPSLNSSGSLREMYNYELDAPPIGNLPKLYAHSQYENANQVIKEIPIIYITLNSTE</sequence>
<proteinExistence type="predicted"/>
<dbReference type="Proteomes" id="UP000269396">
    <property type="component" value="Unassembled WGS sequence"/>
</dbReference>